<evidence type="ECO:0000313" key="1">
    <source>
        <dbReference type="EMBL" id="DAD84514.1"/>
    </source>
</evidence>
<dbReference type="EMBL" id="BK014960">
    <property type="protein sequence ID" value="DAD84514.1"/>
    <property type="molecule type" value="Genomic_DNA"/>
</dbReference>
<reference evidence="1" key="1">
    <citation type="journal article" date="2021" name="Proc. Natl. Acad. Sci. U.S.A.">
        <title>A Catalog of Tens of Thousands of Viruses from Human Metagenomes Reveals Hidden Associations with Chronic Diseases.</title>
        <authorList>
            <person name="Tisza M.J."/>
            <person name="Buck C.B."/>
        </authorList>
    </citation>
    <scope>NUCLEOTIDE SEQUENCE</scope>
    <source>
        <strain evidence="1">CtCjb12</strain>
    </source>
</reference>
<sequence>MKFDIYAESRDLRVLLSKKRAVYAYFAQNMRVVTGCRCPAAAFFGAAGRRTPRRGLPLRRARCAGR</sequence>
<protein>
    <submittedName>
        <fullName evidence="1">Uncharacterized protein</fullName>
    </submittedName>
</protein>
<proteinExistence type="predicted"/>
<name>A0A8S5MQV9_9CAUD</name>
<accession>A0A8S5MQV9</accession>
<organism evidence="1">
    <name type="scientific">Myoviridae sp. ctCjb12</name>
    <dbReference type="NCBI Taxonomy" id="2826631"/>
    <lineage>
        <taxon>Viruses</taxon>
        <taxon>Duplodnaviria</taxon>
        <taxon>Heunggongvirae</taxon>
        <taxon>Uroviricota</taxon>
        <taxon>Caudoviricetes</taxon>
    </lineage>
</organism>